<feature type="compositionally biased region" description="Acidic residues" evidence="4">
    <location>
        <begin position="68"/>
        <end position="80"/>
    </location>
</feature>
<reference evidence="5 6" key="1">
    <citation type="journal article" date="2017" name="PLoS Biol.">
        <title>The sea cucumber genome provides insights into morphological evolution and visceral regeneration.</title>
        <authorList>
            <person name="Zhang X."/>
            <person name="Sun L."/>
            <person name="Yuan J."/>
            <person name="Sun Y."/>
            <person name="Gao Y."/>
            <person name="Zhang L."/>
            <person name="Li S."/>
            <person name="Dai H."/>
            <person name="Hamel J.F."/>
            <person name="Liu C."/>
            <person name="Yu Y."/>
            <person name="Liu S."/>
            <person name="Lin W."/>
            <person name="Guo K."/>
            <person name="Jin S."/>
            <person name="Xu P."/>
            <person name="Storey K.B."/>
            <person name="Huan P."/>
            <person name="Zhang T."/>
            <person name="Zhou Y."/>
            <person name="Zhang J."/>
            <person name="Lin C."/>
            <person name="Li X."/>
            <person name="Xing L."/>
            <person name="Huo D."/>
            <person name="Sun M."/>
            <person name="Wang L."/>
            <person name="Mercier A."/>
            <person name="Li F."/>
            <person name="Yang H."/>
            <person name="Xiang J."/>
        </authorList>
    </citation>
    <scope>NUCLEOTIDE SEQUENCE [LARGE SCALE GENOMIC DNA]</scope>
    <source>
        <strain evidence="5">Shaxun</strain>
        <tissue evidence="5">Muscle</tissue>
    </source>
</reference>
<keyword evidence="3" id="KW-0175">Coiled coil</keyword>
<dbReference type="EMBL" id="MRZV01002318">
    <property type="protein sequence ID" value="PIK34011.1"/>
    <property type="molecule type" value="Genomic_DNA"/>
</dbReference>
<keyword evidence="6" id="KW-1185">Reference proteome</keyword>
<dbReference type="PANTHER" id="PTHR12394">
    <property type="entry name" value="ZYGIN"/>
    <property type="match status" value="1"/>
</dbReference>
<organism evidence="5 6">
    <name type="scientific">Stichopus japonicus</name>
    <name type="common">Sea cucumber</name>
    <dbReference type="NCBI Taxonomy" id="307972"/>
    <lineage>
        <taxon>Eukaryota</taxon>
        <taxon>Metazoa</taxon>
        <taxon>Echinodermata</taxon>
        <taxon>Eleutherozoa</taxon>
        <taxon>Echinozoa</taxon>
        <taxon>Holothuroidea</taxon>
        <taxon>Aspidochirotacea</taxon>
        <taxon>Aspidochirotida</taxon>
        <taxon>Stichopodidae</taxon>
        <taxon>Apostichopus</taxon>
    </lineage>
</organism>
<dbReference type="Pfam" id="PF07763">
    <property type="entry name" value="FEZ"/>
    <property type="match status" value="1"/>
</dbReference>
<evidence type="ECO:0000313" key="6">
    <source>
        <dbReference type="Proteomes" id="UP000230750"/>
    </source>
</evidence>
<dbReference type="InterPro" id="IPR011680">
    <property type="entry name" value="FEZ"/>
</dbReference>
<evidence type="ECO:0000256" key="1">
    <source>
        <dbReference type="ARBA" id="ARBA00006788"/>
    </source>
</evidence>
<proteinExistence type="inferred from homology"/>
<feature type="region of interest" description="Disordered" evidence="4">
    <location>
        <begin position="68"/>
        <end position="87"/>
    </location>
</feature>
<dbReference type="GO" id="GO:0005737">
    <property type="term" value="C:cytoplasm"/>
    <property type="evidence" value="ECO:0007669"/>
    <property type="project" value="TreeGrafter"/>
</dbReference>
<gene>
    <name evidence="5" type="ORF">BSL78_29171</name>
</gene>
<comment type="similarity">
    <text evidence="1">Belongs to the zygin family.</text>
</comment>
<dbReference type="GO" id="GO:0030424">
    <property type="term" value="C:axon"/>
    <property type="evidence" value="ECO:0007669"/>
    <property type="project" value="TreeGrafter"/>
</dbReference>
<keyword evidence="2" id="KW-0597">Phosphoprotein</keyword>
<dbReference type="Proteomes" id="UP000230750">
    <property type="component" value="Unassembled WGS sequence"/>
</dbReference>
<dbReference type="PANTHER" id="PTHR12394:SF12">
    <property type="entry name" value="LD08195P"/>
    <property type="match status" value="1"/>
</dbReference>
<accession>A0A2G8JE30</accession>
<evidence type="ECO:0000313" key="5">
    <source>
        <dbReference type="EMBL" id="PIK34011.1"/>
    </source>
</evidence>
<evidence type="ECO:0000256" key="4">
    <source>
        <dbReference type="SAM" id="MobiDB-lite"/>
    </source>
</evidence>
<evidence type="ECO:0000256" key="3">
    <source>
        <dbReference type="ARBA" id="ARBA00023054"/>
    </source>
</evidence>
<evidence type="ECO:0000256" key="2">
    <source>
        <dbReference type="ARBA" id="ARBA00022553"/>
    </source>
</evidence>
<dbReference type="OrthoDB" id="7959977at2759"/>
<protein>
    <submittedName>
        <fullName evidence="5">Putative fasciculation and elongation protein zeta-2</fullName>
    </submittedName>
</protein>
<dbReference type="AlphaFoldDB" id="A0A2G8JE30"/>
<sequence length="143" mass="16098">MKILFVYSQVEGDSLDLPEDDDLAQSLDMHSMVLSGSTTTPVDEDDNEDYPVVTAEQVIEELDEMFQCETSPDEPPDDEDRLSSMSRELQALRERSLATGNYEEGNVGQGNSHVIWDNTIGYASRCGSGPWWVILLSCFQRWV</sequence>
<name>A0A2G8JE30_STIJA</name>
<dbReference type="STRING" id="307972.A0A2G8JE30"/>
<comment type="caution">
    <text evidence="5">The sequence shown here is derived from an EMBL/GenBank/DDBJ whole genome shotgun (WGS) entry which is preliminary data.</text>
</comment>